<gene>
    <name evidence="1" type="ORF">GM661_05570</name>
</gene>
<sequence>MYLLKSASFKNKSLADIKKCILEPLIKNCQDNEIDFCESGFAQYEIIPLSKKQLKEAE</sequence>
<evidence type="ECO:0000313" key="2">
    <source>
        <dbReference type="Proteomes" id="UP000665020"/>
    </source>
</evidence>
<dbReference type="AlphaFoldDB" id="A0A8A7KDI6"/>
<dbReference type="RefSeq" id="WP_230869118.1">
    <property type="nucleotide sequence ID" value="NZ_CP046640.1"/>
</dbReference>
<reference evidence="1" key="1">
    <citation type="submission" date="2019-12" db="EMBL/GenBank/DDBJ databases">
        <authorList>
            <person name="zhang j."/>
            <person name="sun C.M."/>
        </authorList>
    </citation>
    <scope>NUCLEOTIDE SEQUENCE</scope>
    <source>
        <strain evidence="1">NS-1</strain>
    </source>
</reference>
<protein>
    <submittedName>
        <fullName evidence="1">Uncharacterized protein</fullName>
    </submittedName>
</protein>
<name>A0A8A7KDI6_9FIRM</name>
<keyword evidence="2" id="KW-1185">Reference proteome</keyword>
<dbReference type="EMBL" id="CP046640">
    <property type="protein sequence ID" value="QTL97489.1"/>
    <property type="molecule type" value="Genomic_DNA"/>
</dbReference>
<organism evidence="1 2">
    <name type="scientific">Iocasia fonsfrigidae</name>
    <dbReference type="NCBI Taxonomy" id="2682810"/>
    <lineage>
        <taxon>Bacteria</taxon>
        <taxon>Bacillati</taxon>
        <taxon>Bacillota</taxon>
        <taxon>Clostridia</taxon>
        <taxon>Halanaerobiales</taxon>
        <taxon>Halanaerobiaceae</taxon>
        <taxon>Iocasia</taxon>
    </lineage>
</organism>
<dbReference type="KEGG" id="ifn:GM661_05570"/>
<dbReference type="Proteomes" id="UP000665020">
    <property type="component" value="Chromosome"/>
</dbReference>
<accession>A0A8A7KDI6</accession>
<evidence type="ECO:0000313" key="1">
    <source>
        <dbReference type="EMBL" id="QTL97489.1"/>
    </source>
</evidence>
<proteinExistence type="predicted"/>